<gene>
    <name evidence="3" type="ORF">MCOR_26626</name>
</gene>
<evidence type="ECO:0000256" key="2">
    <source>
        <dbReference type="SAM" id="Phobius"/>
    </source>
</evidence>
<keyword evidence="2" id="KW-0472">Membrane</keyword>
<accession>A0A6J8C5D5</accession>
<protein>
    <submittedName>
        <fullName evidence="3">Uncharacterized protein</fullName>
    </submittedName>
</protein>
<feature type="transmembrane region" description="Helical" evidence="2">
    <location>
        <begin position="195"/>
        <end position="220"/>
    </location>
</feature>
<keyword evidence="2" id="KW-0812">Transmembrane</keyword>
<dbReference type="Proteomes" id="UP000507470">
    <property type="component" value="Unassembled WGS sequence"/>
</dbReference>
<reference evidence="3 4" key="1">
    <citation type="submission" date="2020-06" db="EMBL/GenBank/DDBJ databases">
        <authorList>
            <person name="Li R."/>
            <person name="Bekaert M."/>
        </authorList>
    </citation>
    <scope>NUCLEOTIDE SEQUENCE [LARGE SCALE GENOMIC DNA]</scope>
    <source>
        <strain evidence="4">wild</strain>
    </source>
</reference>
<dbReference type="OrthoDB" id="6124046at2759"/>
<organism evidence="3 4">
    <name type="scientific">Mytilus coruscus</name>
    <name type="common">Sea mussel</name>
    <dbReference type="NCBI Taxonomy" id="42192"/>
    <lineage>
        <taxon>Eukaryota</taxon>
        <taxon>Metazoa</taxon>
        <taxon>Spiralia</taxon>
        <taxon>Lophotrochozoa</taxon>
        <taxon>Mollusca</taxon>
        <taxon>Bivalvia</taxon>
        <taxon>Autobranchia</taxon>
        <taxon>Pteriomorphia</taxon>
        <taxon>Mytilida</taxon>
        <taxon>Mytiloidea</taxon>
        <taxon>Mytilidae</taxon>
        <taxon>Mytilinae</taxon>
        <taxon>Mytilus</taxon>
    </lineage>
</organism>
<name>A0A6J8C5D5_MYTCO</name>
<dbReference type="EMBL" id="CACVKT020004800">
    <property type="protein sequence ID" value="CAC5391628.1"/>
    <property type="molecule type" value="Genomic_DNA"/>
</dbReference>
<dbReference type="AlphaFoldDB" id="A0A6J8C5D5"/>
<evidence type="ECO:0000256" key="1">
    <source>
        <dbReference type="SAM" id="MobiDB-lite"/>
    </source>
</evidence>
<evidence type="ECO:0000313" key="4">
    <source>
        <dbReference type="Proteomes" id="UP000507470"/>
    </source>
</evidence>
<keyword evidence="4" id="KW-1185">Reference proteome</keyword>
<sequence>METISNYEFKFDNSPESKISGELCAGNTESLTKCLTPAKSGCIELTMPNLMVFSLSFGKATFQQICAKKNGMASLTHCMATTLAGQVQYLQTCLKANNPNDIVISKCGTLQENSITKCVKDYLGGKCSQEAVTFVKSPPASIRETKCLTDAHLNVDGDVEDEEIDEMIPAVELSGNENVDDENMKNTDNRDVTSIGAFVGLIIGCIICFIILVSVTLAICKSCTRSAGPHGRVVKPTGGVSIVQTGEQQAYPPTHPMNVNGSYQPQPMNVNGSYPPQPMNVNGSYPPQPMTRPPQPPAYVESRPEVNQPPPVSTSFGDYHFHI</sequence>
<evidence type="ECO:0000313" key="3">
    <source>
        <dbReference type="EMBL" id="CAC5391628.1"/>
    </source>
</evidence>
<keyword evidence="2" id="KW-1133">Transmembrane helix</keyword>
<proteinExistence type="predicted"/>
<feature type="region of interest" description="Disordered" evidence="1">
    <location>
        <begin position="280"/>
        <end position="317"/>
    </location>
</feature>
<feature type="compositionally biased region" description="Pro residues" evidence="1">
    <location>
        <begin position="286"/>
        <end position="297"/>
    </location>
</feature>